<dbReference type="OrthoDB" id="3064334at2759"/>
<proteinExistence type="predicted"/>
<feature type="compositionally biased region" description="Pro residues" evidence="1">
    <location>
        <begin position="374"/>
        <end position="383"/>
    </location>
</feature>
<sequence>MSKEVPLSQLSQLELSVSVFDQVSPLSDEEIENLFLDVEPNHESDNDGRVSQDAASAFSNYSTPVSTSANRPATTFATAKKWLTAWLKEADLYHCPVTLTPIVPTRVNQMAHIMLPQSAPPNAVKLVARILAMTDKEMCIHSRLFFMPLRSDVHSLVDMHRLALMVSKEILKLLTKYLNRPFGGMEEKSDWSELRKGSLDEFTALKDGTVYDCTLLCSPHFEDQHRFNSGDDTFRPRYPNFPPVRTHVSPFALAFHALRVLDSTASPMKFNFEHIFRARTLQEINQIRVSLERALLGIKSNDEVQPTALTQEMRDHTDAFMEFVLAFHTRCATARAIINQKPPKSAQSGGSGSYRRGSFDESSHRSHHSYRSHPNPPSTPTPAPSIHSQTRSRTNVRRTPASDVREEYLAALSLSSFHPHYPSSHAPILALPDATKLITQPVLDSASNSPSSSVSSGFLADSPAPLSFALARPPLFKRLIRTASRWIKVHRGNRAVKGDHQIATDPHVSWSSAAPARVAAARG</sequence>
<reference evidence="2" key="1">
    <citation type="submission" date="2020-11" db="EMBL/GenBank/DDBJ databases">
        <authorList>
            <consortium name="DOE Joint Genome Institute"/>
            <person name="Ahrendt S."/>
            <person name="Riley R."/>
            <person name="Andreopoulos W."/>
            <person name="Labutti K."/>
            <person name="Pangilinan J."/>
            <person name="Ruiz-Duenas F.J."/>
            <person name="Barrasa J.M."/>
            <person name="Sanchez-Garcia M."/>
            <person name="Camarero S."/>
            <person name="Miyauchi S."/>
            <person name="Serrano A."/>
            <person name="Linde D."/>
            <person name="Babiker R."/>
            <person name="Drula E."/>
            <person name="Ayuso-Fernandez I."/>
            <person name="Pacheco R."/>
            <person name="Padilla G."/>
            <person name="Ferreira P."/>
            <person name="Barriuso J."/>
            <person name="Kellner H."/>
            <person name="Castanera R."/>
            <person name="Alfaro M."/>
            <person name="Ramirez L."/>
            <person name="Pisabarro A.G."/>
            <person name="Kuo A."/>
            <person name="Tritt A."/>
            <person name="Lipzen A."/>
            <person name="He G."/>
            <person name="Yan M."/>
            <person name="Ng V."/>
            <person name="Cullen D."/>
            <person name="Martin F."/>
            <person name="Rosso M.-N."/>
            <person name="Henrissat B."/>
            <person name="Hibbett D."/>
            <person name="Martinez A.T."/>
            <person name="Grigoriev I.V."/>
        </authorList>
    </citation>
    <scope>NUCLEOTIDE SEQUENCE</scope>
    <source>
        <strain evidence="2">AH 40177</strain>
    </source>
</reference>
<evidence type="ECO:0000256" key="1">
    <source>
        <dbReference type="SAM" id="MobiDB-lite"/>
    </source>
</evidence>
<accession>A0A9P5PBI8</accession>
<protein>
    <submittedName>
        <fullName evidence="2">Uncharacterized protein</fullName>
    </submittedName>
</protein>
<gene>
    <name evidence="2" type="ORF">BDP27DRAFT_1337258</name>
</gene>
<dbReference type="AlphaFoldDB" id="A0A9P5PBI8"/>
<evidence type="ECO:0000313" key="3">
    <source>
        <dbReference type="Proteomes" id="UP000772434"/>
    </source>
</evidence>
<keyword evidence="3" id="KW-1185">Reference proteome</keyword>
<feature type="region of interest" description="Disordered" evidence="1">
    <location>
        <begin position="338"/>
        <end position="402"/>
    </location>
</feature>
<organism evidence="2 3">
    <name type="scientific">Rhodocollybia butyracea</name>
    <dbReference type="NCBI Taxonomy" id="206335"/>
    <lineage>
        <taxon>Eukaryota</taxon>
        <taxon>Fungi</taxon>
        <taxon>Dikarya</taxon>
        <taxon>Basidiomycota</taxon>
        <taxon>Agaricomycotina</taxon>
        <taxon>Agaricomycetes</taxon>
        <taxon>Agaricomycetidae</taxon>
        <taxon>Agaricales</taxon>
        <taxon>Marasmiineae</taxon>
        <taxon>Omphalotaceae</taxon>
        <taxon>Rhodocollybia</taxon>
    </lineage>
</organism>
<dbReference type="EMBL" id="JADNRY010000185">
    <property type="protein sequence ID" value="KAF9061986.1"/>
    <property type="molecule type" value="Genomic_DNA"/>
</dbReference>
<dbReference type="Proteomes" id="UP000772434">
    <property type="component" value="Unassembled WGS sequence"/>
</dbReference>
<name>A0A9P5PBI8_9AGAR</name>
<comment type="caution">
    <text evidence="2">The sequence shown here is derived from an EMBL/GenBank/DDBJ whole genome shotgun (WGS) entry which is preliminary data.</text>
</comment>
<evidence type="ECO:0000313" key="2">
    <source>
        <dbReference type="EMBL" id="KAF9061986.1"/>
    </source>
</evidence>